<name>A0A1G7UTJ9_PSEOR</name>
<keyword evidence="5" id="KW-1185">Reference proteome</keyword>
<dbReference type="InterPro" id="IPR006660">
    <property type="entry name" value="Arsenate_reductase-like"/>
</dbReference>
<dbReference type="Gene3D" id="3.40.30.10">
    <property type="entry name" value="Glutaredoxin"/>
    <property type="match status" value="1"/>
</dbReference>
<reference evidence="4 5" key="1">
    <citation type="submission" date="2016-10" db="EMBL/GenBank/DDBJ databases">
        <authorList>
            <person name="de Groot N.N."/>
        </authorList>
    </citation>
    <scope>NUCLEOTIDE SEQUENCE [LARGE SCALE GENOMIC DNA]</scope>
    <source>
        <strain evidence="4 5">CGMCC 4.3143</strain>
    </source>
</reference>
<evidence type="ECO:0000313" key="4">
    <source>
        <dbReference type="EMBL" id="SDG50449.1"/>
    </source>
</evidence>
<sequence>MSDVTIWHNPRCTKSRQALALLEAEGVDAEVVRYLDAAPDRATLEAVLVKLGTDDPRAIVRKGEKLYTELGLATADRGALLDAMATHPILIERPIVIRGDRATVGRPTEAVLDLLD</sequence>
<evidence type="ECO:0000313" key="5">
    <source>
        <dbReference type="Proteomes" id="UP000198967"/>
    </source>
</evidence>
<dbReference type="RefSeq" id="WP_093086603.1">
    <property type="nucleotide sequence ID" value="NZ_FNBE01000012.1"/>
</dbReference>
<proteinExistence type="inferred from homology"/>
<comment type="similarity">
    <text evidence="1 3">Belongs to the ArsC family.</text>
</comment>
<dbReference type="InterPro" id="IPR006659">
    <property type="entry name" value="Arsenate_reductase"/>
</dbReference>
<dbReference type="CDD" id="cd03034">
    <property type="entry name" value="ArsC_ArsC"/>
    <property type="match status" value="1"/>
</dbReference>
<dbReference type="AlphaFoldDB" id="A0A1G7UTJ9"/>
<dbReference type="OrthoDB" id="9790554at2"/>
<keyword evidence="2" id="KW-0560">Oxidoreductase</keyword>
<dbReference type="InterPro" id="IPR036249">
    <property type="entry name" value="Thioredoxin-like_sf"/>
</dbReference>
<gene>
    <name evidence="4" type="ORF">SAMN05216377_112138</name>
</gene>
<dbReference type="STRING" id="366584.SAMN05216377_112138"/>
<dbReference type="EMBL" id="FNBE01000012">
    <property type="protein sequence ID" value="SDG50449.1"/>
    <property type="molecule type" value="Genomic_DNA"/>
</dbReference>
<dbReference type="Proteomes" id="UP000198967">
    <property type="component" value="Unassembled WGS sequence"/>
</dbReference>
<dbReference type="Pfam" id="PF03960">
    <property type="entry name" value="ArsC"/>
    <property type="match status" value="1"/>
</dbReference>
<dbReference type="GO" id="GO:0008794">
    <property type="term" value="F:arsenate reductase (glutaredoxin) activity"/>
    <property type="evidence" value="ECO:0007669"/>
    <property type="project" value="InterPro"/>
</dbReference>
<dbReference type="NCBIfam" id="TIGR00014">
    <property type="entry name" value="arsC"/>
    <property type="match status" value="1"/>
</dbReference>
<evidence type="ECO:0000256" key="2">
    <source>
        <dbReference type="ARBA" id="ARBA00023002"/>
    </source>
</evidence>
<dbReference type="PANTHER" id="PTHR30041:SF4">
    <property type="entry name" value="ARSENATE REDUCTASE"/>
    <property type="match status" value="1"/>
</dbReference>
<protein>
    <submittedName>
        <fullName evidence="4">Arsenate reductase</fullName>
    </submittedName>
</protein>
<dbReference type="PANTHER" id="PTHR30041">
    <property type="entry name" value="ARSENATE REDUCTASE"/>
    <property type="match status" value="1"/>
</dbReference>
<evidence type="ECO:0000256" key="1">
    <source>
        <dbReference type="ARBA" id="ARBA00007198"/>
    </source>
</evidence>
<evidence type="ECO:0000256" key="3">
    <source>
        <dbReference type="PROSITE-ProRule" id="PRU01282"/>
    </source>
</evidence>
<dbReference type="SUPFAM" id="SSF52833">
    <property type="entry name" value="Thioredoxin-like"/>
    <property type="match status" value="1"/>
</dbReference>
<dbReference type="PROSITE" id="PS51353">
    <property type="entry name" value="ARSC"/>
    <property type="match status" value="1"/>
</dbReference>
<organism evidence="4 5">
    <name type="scientific">Pseudonocardia oroxyli</name>
    <dbReference type="NCBI Taxonomy" id="366584"/>
    <lineage>
        <taxon>Bacteria</taxon>
        <taxon>Bacillati</taxon>
        <taxon>Actinomycetota</taxon>
        <taxon>Actinomycetes</taxon>
        <taxon>Pseudonocardiales</taxon>
        <taxon>Pseudonocardiaceae</taxon>
        <taxon>Pseudonocardia</taxon>
    </lineage>
</organism>
<accession>A0A1G7UTJ9</accession>